<evidence type="ECO:0000313" key="3">
    <source>
        <dbReference type="Proteomes" id="UP000267606"/>
    </source>
</evidence>
<dbReference type="Proteomes" id="UP000267606">
    <property type="component" value="Unassembled WGS sequence"/>
</dbReference>
<name>A0A183H3C7_9BILA</name>
<evidence type="ECO:0000256" key="1">
    <source>
        <dbReference type="SAM" id="Phobius"/>
    </source>
</evidence>
<keyword evidence="1" id="KW-1133">Transmembrane helix</keyword>
<gene>
    <name evidence="2" type="ORF">OFLC_LOCUS1987</name>
</gene>
<evidence type="ECO:0000313" key="4">
    <source>
        <dbReference type="WBParaSite" id="OFLC_0000198601-mRNA-1"/>
    </source>
</evidence>
<dbReference type="WBParaSite" id="OFLC_0000198601-mRNA-1">
    <property type="protein sequence ID" value="OFLC_0000198601-mRNA-1"/>
    <property type="gene ID" value="OFLC_0000198601"/>
</dbReference>
<sequence>MNCMKMKPKFFRILCQKSNDRLCKRQFKRENLIHILSNPLLGLFNTAGALWAVEIDDLLFLNFSSILERFVD</sequence>
<keyword evidence="1" id="KW-0812">Transmembrane</keyword>
<evidence type="ECO:0000313" key="2">
    <source>
        <dbReference type="EMBL" id="VDO31491.1"/>
    </source>
</evidence>
<keyword evidence="1" id="KW-0472">Membrane</keyword>
<keyword evidence="3" id="KW-1185">Reference proteome</keyword>
<protein>
    <submittedName>
        <fullName evidence="2 4">Uncharacterized protein</fullName>
    </submittedName>
</protein>
<dbReference type="EMBL" id="UZAJ01001064">
    <property type="protein sequence ID" value="VDO31491.1"/>
    <property type="molecule type" value="Genomic_DNA"/>
</dbReference>
<feature type="transmembrane region" description="Helical" evidence="1">
    <location>
        <begin position="31"/>
        <end position="53"/>
    </location>
</feature>
<dbReference type="AlphaFoldDB" id="A0A183H3C7"/>
<proteinExistence type="predicted"/>
<accession>A0A183H3C7</accession>
<reference evidence="4" key="1">
    <citation type="submission" date="2016-06" db="UniProtKB">
        <authorList>
            <consortium name="WormBaseParasite"/>
        </authorList>
    </citation>
    <scope>IDENTIFICATION</scope>
</reference>
<organism evidence="4">
    <name type="scientific">Onchocerca flexuosa</name>
    <dbReference type="NCBI Taxonomy" id="387005"/>
    <lineage>
        <taxon>Eukaryota</taxon>
        <taxon>Metazoa</taxon>
        <taxon>Ecdysozoa</taxon>
        <taxon>Nematoda</taxon>
        <taxon>Chromadorea</taxon>
        <taxon>Rhabditida</taxon>
        <taxon>Spirurina</taxon>
        <taxon>Spiruromorpha</taxon>
        <taxon>Filarioidea</taxon>
        <taxon>Onchocercidae</taxon>
        <taxon>Onchocerca</taxon>
    </lineage>
</organism>
<reference evidence="2 3" key="2">
    <citation type="submission" date="2018-11" db="EMBL/GenBank/DDBJ databases">
        <authorList>
            <consortium name="Pathogen Informatics"/>
        </authorList>
    </citation>
    <scope>NUCLEOTIDE SEQUENCE [LARGE SCALE GENOMIC DNA]</scope>
</reference>